<gene>
    <name evidence="1" type="ORF">EVA_17996</name>
</gene>
<evidence type="ECO:0000313" key="1">
    <source>
        <dbReference type="EMBL" id="EJW93898.1"/>
    </source>
</evidence>
<comment type="caution">
    <text evidence="1">The sequence shown here is derived from an EMBL/GenBank/DDBJ whole genome shotgun (WGS) entry which is preliminary data.</text>
</comment>
<reference evidence="1" key="1">
    <citation type="journal article" date="2012" name="PLoS ONE">
        <title>Gene sets for utilization of primary and secondary nutrition supplies in the distal gut of endangered iberian lynx.</title>
        <authorList>
            <person name="Alcaide M."/>
            <person name="Messina E."/>
            <person name="Richter M."/>
            <person name="Bargiela R."/>
            <person name="Peplies J."/>
            <person name="Huws S.A."/>
            <person name="Newbold C.J."/>
            <person name="Golyshin P.N."/>
            <person name="Simon M.A."/>
            <person name="Lopez G."/>
            <person name="Yakimov M.M."/>
            <person name="Ferrer M."/>
        </authorList>
    </citation>
    <scope>NUCLEOTIDE SEQUENCE</scope>
</reference>
<dbReference type="AlphaFoldDB" id="J9FHI0"/>
<sequence length="61" mass="7081">MLWCCRRGLRFLPTANSWRRWVCRLMSRRSRASLSAVRAPSPRTSTPMPLFPQTACCAARR</sequence>
<name>J9FHI0_9ZZZZ</name>
<dbReference type="EMBL" id="AMCI01006692">
    <property type="protein sequence ID" value="EJW93898.1"/>
    <property type="molecule type" value="Genomic_DNA"/>
</dbReference>
<proteinExistence type="predicted"/>
<accession>J9FHI0</accession>
<protein>
    <submittedName>
        <fullName evidence="1">Uncharacterized protein</fullName>
    </submittedName>
</protein>
<organism evidence="1">
    <name type="scientific">gut metagenome</name>
    <dbReference type="NCBI Taxonomy" id="749906"/>
    <lineage>
        <taxon>unclassified sequences</taxon>
        <taxon>metagenomes</taxon>
        <taxon>organismal metagenomes</taxon>
    </lineage>
</organism>